<dbReference type="InterPro" id="IPR045749">
    <property type="entry name" value="DUF6090"/>
</dbReference>
<evidence type="ECO:0000313" key="2">
    <source>
        <dbReference type="EMBL" id="NER17444.1"/>
    </source>
</evidence>
<dbReference type="Pfam" id="PF19578">
    <property type="entry name" value="DUF6090"/>
    <property type="match status" value="1"/>
</dbReference>
<evidence type="ECO:0000256" key="1">
    <source>
        <dbReference type="SAM" id="Phobius"/>
    </source>
</evidence>
<sequence length="245" mass="28422">MVKIFRRIRQQLLSEGKASRYFLYAIGEIVLVVIGILIALQINNYSQLQKERNLERSLLNSLSSDVNLDVLQIEGNTRQSNERLSRLDSLIQTLGAAQEINITDFIRSSYDFVIDNYFKCNSGVFDEAVSSGKMSYIQNEKLRQNIFDYYRTAKDSYTDGTTRQITDEVITPLMVESLFLNREGFSILAMDVQHISSLNELNLESLKENKDFWKMVMLKFGGNQEQMIRWGVMKKQDRSRVRKAK</sequence>
<reference evidence="2 3" key="1">
    <citation type="submission" date="2020-01" db="EMBL/GenBank/DDBJ databases">
        <title>Spongiivirga citrea KCTC 32990T.</title>
        <authorList>
            <person name="Wang G."/>
        </authorList>
    </citation>
    <scope>NUCLEOTIDE SEQUENCE [LARGE SCALE GENOMIC DNA]</scope>
    <source>
        <strain evidence="2 3">KCTC 32990</strain>
    </source>
</reference>
<keyword evidence="1" id="KW-0472">Membrane</keyword>
<keyword evidence="1" id="KW-1133">Transmembrane helix</keyword>
<keyword evidence="3" id="KW-1185">Reference proteome</keyword>
<comment type="caution">
    <text evidence="2">The sequence shown here is derived from an EMBL/GenBank/DDBJ whole genome shotgun (WGS) entry which is preliminary data.</text>
</comment>
<organism evidence="2 3">
    <name type="scientific">Spongiivirga citrea</name>
    <dbReference type="NCBI Taxonomy" id="1481457"/>
    <lineage>
        <taxon>Bacteria</taxon>
        <taxon>Pseudomonadati</taxon>
        <taxon>Bacteroidota</taxon>
        <taxon>Flavobacteriia</taxon>
        <taxon>Flavobacteriales</taxon>
        <taxon>Flavobacteriaceae</taxon>
        <taxon>Spongiivirga</taxon>
    </lineage>
</organism>
<dbReference type="RefSeq" id="WP_164031959.1">
    <property type="nucleotide sequence ID" value="NZ_JAABOQ010000004.1"/>
</dbReference>
<feature type="transmembrane region" description="Helical" evidence="1">
    <location>
        <begin position="21"/>
        <end position="42"/>
    </location>
</feature>
<proteinExistence type="predicted"/>
<keyword evidence="1" id="KW-0812">Transmembrane</keyword>
<dbReference type="Proteomes" id="UP000474296">
    <property type="component" value="Unassembled WGS sequence"/>
</dbReference>
<accession>A0A6M0CN15</accession>
<gene>
    <name evidence="2" type="ORF">GWK10_09490</name>
</gene>
<evidence type="ECO:0000313" key="3">
    <source>
        <dbReference type="Proteomes" id="UP000474296"/>
    </source>
</evidence>
<name>A0A6M0CN15_9FLAO</name>
<protein>
    <submittedName>
        <fullName evidence="2">Uncharacterized protein</fullName>
    </submittedName>
</protein>
<dbReference type="AlphaFoldDB" id="A0A6M0CN15"/>
<dbReference type="EMBL" id="JAABOQ010000004">
    <property type="protein sequence ID" value="NER17444.1"/>
    <property type="molecule type" value="Genomic_DNA"/>
</dbReference>